<dbReference type="Proteomes" id="UP000215506">
    <property type="component" value="Unassembled WGS sequence"/>
</dbReference>
<name>A0A231H772_9NOCA</name>
<accession>A0A231H772</accession>
<evidence type="ECO:0000313" key="2">
    <source>
        <dbReference type="EMBL" id="OXR44774.1"/>
    </source>
</evidence>
<feature type="signal peptide" evidence="1">
    <location>
        <begin position="1"/>
        <end position="31"/>
    </location>
</feature>
<reference evidence="2 3" key="1">
    <citation type="submission" date="2017-07" db="EMBL/GenBank/DDBJ databases">
        <title>First draft Genome Sequence of Nocardia cerradoensis isolated from human infection.</title>
        <authorList>
            <person name="Carrasco G."/>
        </authorList>
    </citation>
    <scope>NUCLEOTIDE SEQUENCE [LARGE SCALE GENOMIC DNA]</scope>
    <source>
        <strain evidence="2 3">CNM20130759</strain>
    </source>
</reference>
<dbReference type="EMBL" id="NGAF01000005">
    <property type="protein sequence ID" value="OXR44774.1"/>
    <property type="molecule type" value="Genomic_DNA"/>
</dbReference>
<sequence>MPRHPRASFTLPALAALTAAGLGFTAAPAEAESRRSAAHPATGCLWAGTTHPAGATVIAGGRGYTCGADGRGTPIWSAGATSDRPDTVANPGSAGDPAAHFSLGARQPGTAYNDYCVGNQLVEGTDDVYQVVRGHDGRLFWKAAEPVSAWRFDRGTVAPQPTWRGTGLCYEGNLA</sequence>
<evidence type="ECO:0000256" key="1">
    <source>
        <dbReference type="SAM" id="SignalP"/>
    </source>
</evidence>
<protein>
    <submittedName>
        <fullName evidence="2">Uncharacterized protein</fullName>
    </submittedName>
</protein>
<comment type="caution">
    <text evidence="2">The sequence shown here is derived from an EMBL/GenBank/DDBJ whole genome shotgun (WGS) entry which is preliminary data.</text>
</comment>
<keyword evidence="1" id="KW-0732">Signal</keyword>
<feature type="chain" id="PRO_5012737182" evidence="1">
    <location>
        <begin position="32"/>
        <end position="175"/>
    </location>
</feature>
<proteinExistence type="predicted"/>
<evidence type="ECO:0000313" key="3">
    <source>
        <dbReference type="Proteomes" id="UP000215506"/>
    </source>
</evidence>
<keyword evidence="3" id="KW-1185">Reference proteome</keyword>
<dbReference type="AlphaFoldDB" id="A0A231H772"/>
<organism evidence="2 3">
    <name type="scientific">Nocardia cerradoensis</name>
    <dbReference type="NCBI Taxonomy" id="85688"/>
    <lineage>
        <taxon>Bacteria</taxon>
        <taxon>Bacillati</taxon>
        <taxon>Actinomycetota</taxon>
        <taxon>Actinomycetes</taxon>
        <taxon>Mycobacteriales</taxon>
        <taxon>Nocardiaceae</taxon>
        <taxon>Nocardia</taxon>
    </lineage>
</organism>
<gene>
    <name evidence="2" type="ORF">B7C42_02728</name>
</gene>
<dbReference type="RefSeq" id="WP_094025475.1">
    <property type="nucleotide sequence ID" value="NZ_NGAF01000005.1"/>
</dbReference>